<name>A0ACB6QVZ6_9PLEO</name>
<evidence type="ECO:0000313" key="1">
    <source>
        <dbReference type="EMBL" id="KAF2471045.1"/>
    </source>
</evidence>
<keyword evidence="2" id="KW-1185">Reference proteome</keyword>
<protein>
    <submittedName>
        <fullName evidence="1">Uncharacterized protein</fullName>
    </submittedName>
</protein>
<organism evidence="1 2">
    <name type="scientific">Lindgomyces ingoldianus</name>
    <dbReference type="NCBI Taxonomy" id="673940"/>
    <lineage>
        <taxon>Eukaryota</taxon>
        <taxon>Fungi</taxon>
        <taxon>Dikarya</taxon>
        <taxon>Ascomycota</taxon>
        <taxon>Pezizomycotina</taxon>
        <taxon>Dothideomycetes</taxon>
        <taxon>Pleosporomycetidae</taxon>
        <taxon>Pleosporales</taxon>
        <taxon>Lindgomycetaceae</taxon>
        <taxon>Lindgomyces</taxon>
    </lineage>
</organism>
<proteinExistence type="predicted"/>
<evidence type="ECO:0000313" key="2">
    <source>
        <dbReference type="Proteomes" id="UP000799755"/>
    </source>
</evidence>
<comment type="caution">
    <text evidence="1">The sequence shown here is derived from an EMBL/GenBank/DDBJ whole genome shotgun (WGS) entry which is preliminary data.</text>
</comment>
<dbReference type="Proteomes" id="UP000799755">
    <property type="component" value="Unassembled WGS sequence"/>
</dbReference>
<sequence>MRIRNIFRHVRAAQNLHFLLGNYQYDPLPSANYIRLLELVPSSDKVVHCSLKPFELHRAPPFQSLSYTWGNPLTSLSKSSSATSRTRRSHINGCISTTTHRDAKSPPPGRDLEDSERTRRHPVICDGQIIKVTANLRDALRMLATSITSKIEVATPKYFWIDALCVNQENIAERNSQVAKMAEIFKASESVIVWLGKEDEFTTDAITTVERISRIPEEDWPLIPYTSFYQRRTCKQYSRLDLTFHNWLGFIVFINRPWFLRAWVVQEIALAKSANVVCGTKAFPWEKLSKTLGFIKTTKWYHHLHTEKLKHISSIQKHPGVYKRVLQAKLDVGVGPVYLDATRVKMTASGRLSVQERNRKPPLRLLLETHRFSKSTDPRDKVYAFLGLADKRMAPFRTHPEALAPNYNLSVQTVYTDAARALLTSYGNLSLLSHVQDPSQTQIPHLPSWVPDYSVDLDPYPLRYRGPGFWKASGGLKWDINVFTMANGFLDVQGYQLSFIDQASVLTTETDDASASWASIVKLALSLEQPYPSLREDNKSPSRVEVLWRTLTTNTYNKQCPAPSSTGTLFIDYILNLQIRHRLTPWSSADEFQPHHSPLSESIYPEWSTLLCLEPLNSPYSFSVYKERLSTVVESMFSGAYSPIGLAQLQHEFDQCGGKKRRLFRTQHNYLGTGPRSLREGDEVWVLDGASVPFILRRSPTGNYKLIGEAYVHGVMHGELLGMGLPRRQITIE</sequence>
<dbReference type="EMBL" id="MU003506">
    <property type="protein sequence ID" value="KAF2471045.1"/>
    <property type="molecule type" value="Genomic_DNA"/>
</dbReference>
<reference evidence="1" key="1">
    <citation type="journal article" date="2020" name="Stud. Mycol.">
        <title>101 Dothideomycetes genomes: a test case for predicting lifestyles and emergence of pathogens.</title>
        <authorList>
            <person name="Haridas S."/>
            <person name="Albert R."/>
            <person name="Binder M."/>
            <person name="Bloem J."/>
            <person name="Labutti K."/>
            <person name="Salamov A."/>
            <person name="Andreopoulos B."/>
            <person name="Baker S."/>
            <person name="Barry K."/>
            <person name="Bills G."/>
            <person name="Bluhm B."/>
            <person name="Cannon C."/>
            <person name="Castanera R."/>
            <person name="Culley D."/>
            <person name="Daum C."/>
            <person name="Ezra D."/>
            <person name="Gonzalez J."/>
            <person name="Henrissat B."/>
            <person name="Kuo A."/>
            <person name="Liang C."/>
            <person name="Lipzen A."/>
            <person name="Lutzoni F."/>
            <person name="Magnuson J."/>
            <person name="Mondo S."/>
            <person name="Nolan M."/>
            <person name="Ohm R."/>
            <person name="Pangilinan J."/>
            <person name="Park H.-J."/>
            <person name="Ramirez L."/>
            <person name="Alfaro M."/>
            <person name="Sun H."/>
            <person name="Tritt A."/>
            <person name="Yoshinaga Y."/>
            <person name="Zwiers L.-H."/>
            <person name="Turgeon B."/>
            <person name="Goodwin S."/>
            <person name="Spatafora J."/>
            <person name="Crous P."/>
            <person name="Grigoriev I."/>
        </authorList>
    </citation>
    <scope>NUCLEOTIDE SEQUENCE</scope>
    <source>
        <strain evidence="1">ATCC 200398</strain>
    </source>
</reference>
<gene>
    <name evidence="1" type="ORF">BDR25DRAFT_29912</name>
</gene>
<accession>A0ACB6QVZ6</accession>